<evidence type="ECO:0000256" key="1">
    <source>
        <dbReference type="ARBA" id="ARBA00004651"/>
    </source>
</evidence>
<evidence type="ECO:0000256" key="6">
    <source>
        <dbReference type="ARBA" id="ARBA00023136"/>
    </source>
</evidence>
<evidence type="ECO:0000256" key="7">
    <source>
        <dbReference type="SAM" id="Phobius"/>
    </source>
</evidence>
<feature type="transmembrane region" description="Helical" evidence="7">
    <location>
        <begin position="387"/>
        <end position="404"/>
    </location>
</feature>
<dbReference type="PANTHER" id="PTHR33567:SF3">
    <property type="entry name" value="CHROMATE ION TRANSPORTER (EUROFUNG)"/>
    <property type="match status" value="1"/>
</dbReference>
<dbReference type="GO" id="GO:0005886">
    <property type="term" value="C:plasma membrane"/>
    <property type="evidence" value="ECO:0007669"/>
    <property type="project" value="UniProtKB-SubCell"/>
</dbReference>
<dbReference type="PANTHER" id="PTHR33567">
    <property type="entry name" value="CHROMATE ION TRANSPORTER (EUROFUNG)"/>
    <property type="match status" value="1"/>
</dbReference>
<dbReference type="AlphaFoldDB" id="A0A6J4VD20"/>
<dbReference type="Pfam" id="PF02417">
    <property type="entry name" value="Chromate_transp"/>
    <property type="match status" value="2"/>
</dbReference>
<feature type="transmembrane region" description="Helical" evidence="7">
    <location>
        <begin position="76"/>
        <end position="98"/>
    </location>
</feature>
<feature type="transmembrane region" description="Helical" evidence="7">
    <location>
        <begin position="34"/>
        <end position="55"/>
    </location>
</feature>
<feature type="transmembrane region" description="Helical" evidence="7">
    <location>
        <begin position="212"/>
        <end position="233"/>
    </location>
</feature>
<feature type="transmembrane region" description="Helical" evidence="7">
    <location>
        <begin position="137"/>
        <end position="155"/>
    </location>
</feature>
<keyword evidence="5 7" id="KW-1133">Transmembrane helix</keyword>
<keyword evidence="6 7" id="KW-0472">Membrane</keyword>
<keyword evidence="3" id="KW-1003">Cell membrane</keyword>
<dbReference type="GO" id="GO:0015109">
    <property type="term" value="F:chromate transmembrane transporter activity"/>
    <property type="evidence" value="ECO:0007669"/>
    <property type="project" value="InterPro"/>
</dbReference>
<feature type="transmembrane region" description="Helical" evidence="7">
    <location>
        <begin position="308"/>
        <end position="330"/>
    </location>
</feature>
<evidence type="ECO:0000256" key="2">
    <source>
        <dbReference type="ARBA" id="ARBA00005262"/>
    </source>
</evidence>
<evidence type="ECO:0000256" key="5">
    <source>
        <dbReference type="ARBA" id="ARBA00022989"/>
    </source>
</evidence>
<dbReference type="NCBIfam" id="TIGR00937">
    <property type="entry name" value="2A51"/>
    <property type="match status" value="1"/>
</dbReference>
<accession>A0A6J4VD20</accession>
<proteinExistence type="inferred from homology"/>
<keyword evidence="4 7" id="KW-0812">Transmembrane</keyword>
<feature type="transmembrane region" description="Helical" evidence="7">
    <location>
        <begin position="281"/>
        <end position="302"/>
    </location>
</feature>
<dbReference type="EMBL" id="CADCWF010000296">
    <property type="protein sequence ID" value="CAA9575501.1"/>
    <property type="molecule type" value="Genomic_DNA"/>
</dbReference>
<dbReference type="InterPro" id="IPR014047">
    <property type="entry name" value="Chr_Tranpt_l_chain"/>
</dbReference>
<protein>
    <submittedName>
        <fullName evidence="8">Chromate transport protein ChrA</fullName>
    </submittedName>
</protein>
<name>A0A6J4VD20_9BACT</name>
<comment type="subcellular location">
    <subcellularLocation>
        <location evidence="1">Cell membrane</location>
        <topology evidence="1">Multi-pass membrane protein</topology>
    </subcellularLocation>
</comment>
<evidence type="ECO:0000256" key="3">
    <source>
        <dbReference type="ARBA" id="ARBA00022475"/>
    </source>
</evidence>
<reference evidence="8" key="1">
    <citation type="submission" date="2020-02" db="EMBL/GenBank/DDBJ databases">
        <authorList>
            <person name="Meier V. D."/>
        </authorList>
    </citation>
    <scope>NUCLEOTIDE SEQUENCE</scope>
    <source>
        <strain evidence="8">AVDCRST_MAG59</strain>
    </source>
</reference>
<feature type="transmembrane region" description="Helical" evidence="7">
    <location>
        <begin position="239"/>
        <end position="261"/>
    </location>
</feature>
<evidence type="ECO:0000313" key="8">
    <source>
        <dbReference type="EMBL" id="CAA9575501.1"/>
    </source>
</evidence>
<gene>
    <name evidence="8" type="ORF">AVDCRST_MAG59-4078</name>
</gene>
<feature type="transmembrane region" description="Helical" evidence="7">
    <location>
        <begin position="104"/>
        <end position="128"/>
    </location>
</feature>
<dbReference type="InterPro" id="IPR003370">
    <property type="entry name" value="Chromate_transpt"/>
</dbReference>
<organism evidence="8">
    <name type="scientific">uncultured Thermomicrobiales bacterium</name>
    <dbReference type="NCBI Taxonomy" id="1645740"/>
    <lineage>
        <taxon>Bacteria</taxon>
        <taxon>Pseudomonadati</taxon>
        <taxon>Thermomicrobiota</taxon>
        <taxon>Thermomicrobia</taxon>
        <taxon>Thermomicrobiales</taxon>
        <taxon>environmental samples</taxon>
    </lineage>
</organism>
<feature type="transmembrane region" description="Helical" evidence="7">
    <location>
        <begin position="342"/>
        <end position="367"/>
    </location>
</feature>
<feature type="transmembrane region" description="Helical" evidence="7">
    <location>
        <begin position="167"/>
        <end position="200"/>
    </location>
</feature>
<sequence length="408" mass="42882">MTTRAQSATADGGATVEAENLASRPVAAVGLWPFVAYFLRLGTVGFGGPVALVGYMQRDLVERRRWIDDEEYKLGLALAQIMPGPLAAQLAIAIGYFAHGVLGATLAGIAFVLPSFLMVLAVSAVYVAYDGLWWMQAAFYGVSAAVIGIIAIAAYKLARKVNGRDPLLWGVFALLFVVTALAQAELAEFFLLAGLVVLVVKAPPRWLKTRLPFLGLSPAVLVLPLLVAAQAGTNVLWEILLFFAKAGSFVFGSGLAIVPFLQQGVVEGYGWLTEQQFLDAVAVAMITPGPVVITVAFIGFLVAGLPGATLAAIGIFLPVWVLTVVPAPWFVRHRHNAQLRAFSDGATAAASGAIAGAVVVLAGRAIYDLPTAAIALGSLAVLWRFKVPEPLLVLAAAAVGLVLWQGAR</sequence>
<comment type="similarity">
    <text evidence="2">Belongs to the chromate ion transporter (CHR) (TC 2.A.51) family.</text>
</comment>
<dbReference type="PIRSF" id="PIRSF004810">
    <property type="entry name" value="ChrA"/>
    <property type="match status" value="1"/>
</dbReference>
<evidence type="ECO:0000256" key="4">
    <source>
        <dbReference type="ARBA" id="ARBA00022692"/>
    </source>
</evidence>